<protein>
    <recommendedName>
        <fullName evidence="3">Bacteriophage Gp15 protein</fullName>
    </recommendedName>
</protein>
<evidence type="ECO:0000313" key="2">
    <source>
        <dbReference type="Proteomes" id="UP000466848"/>
    </source>
</evidence>
<dbReference type="EMBL" id="CP048649">
    <property type="protein sequence ID" value="QIB67808.1"/>
    <property type="molecule type" value="Genomic_DNA"/>
</dbReference>
<gene>
    <name evidence="1" type="ORF">Ami103574_00065</name>
</gene>
<dbReference type="Proteomes" id="UP000466848">
    <property type="component" value="Chromosome"/>
</dbReference>
<sequence length="190" mass="21934">MDPLYLPKSLTINGRDIKINTDFRDCIAILRLLEDPVLSNLEKVQIMIGILFNEELDFSEYDEALAQAILFLDGGPGTDNSRHGPSYGKLYSWEQDLIYILSGVDKVLGFSCRTKNYMHWWEFLTAFMEMGECTFSTLVHQRKLKKQGNQSKAEKEWWAENRDIAELDKKALLTSEERSALDKFNKLLGE</sequence>
<organism evidence="1 2">
    <name type="scientific">Aminipila butyrica</name>
    <dbReference type="NCBI Taxonomy" id="433296"/>
    <lineage>
        <taxon>Bacteria</taxon>
        <taxon>Bacillati</taxon>
        <taxon>Bacillota</taxon>
        <taxon>Clostridia</taxon>
        <taxon>Peptostreptococcales</taxon>
        <taxon>Anaerovoracaceae</taxon>
        <taxon>Aminipila</taxon>
    </lineage>
</organism>
<reference evidence="1 2" key="1">
    <citation type="submission" date="2020-02" db="EMBL/GenBank/DDBJ databases">
        <authorList>
            <person name="Kim Y.B."/>
            <person name="Roh S.W."/>
        </authorList>
    </citation>
    <scope>NUCLEOTIDE SEQUENCE [LARGE SCALE GENOMIC DNA]</scope>
    <source>
        <strain evidence="1 2">DSM 103574</strain>
    </source>
</reference>
<proteinExistence type="predicted"/>
<name>A0A858BRY3_9FIRM</name>
<dbReference type="KEGG" id="abut:Ami103574_00065"/>
<evidence type="ECO:0008006" key="3">
    <source>
        <dbReference type="Google" id="ProtNLM"/>
    </source>
</evidence>
<dbReference type="Pfam" id="PF06854">
    <property type="entry name" value="Phage_Gp15"/>
    <property type="match status" value="1"/>
</dbReference>
<evidence type="ECO:0000313" key="1">
    <source>
        <dbReference type="EMBL" id="QIB67808.1"/>
    </source>
</evidence>
<dbReference type="AlphaFoldDB" id="A0A858BRY3"/>
<dbReference type="RefSeq" id="WP_163064729.1">
    <property type="nucleotide sequence ID" value="NZ_CP048649.1"/>
</dbReference>
<keyword evidence="2" id="KW-1185">Reference proteome</keyword>
<dbReference type="InterPro" id="IPR009660">
    <property type="entry name" value="Phage_A500_Gp15"/>
</dbReference>
<accession>A0A858BRY3</accession>